<keyword evidence="14" id="KW-1185">Reference proteome</keyword>
<evidence type="ECO:0000259" key="13">
    <source>
        <dbReference type="PROSITE" id="PS50262"/>
    </source>
</evidence>
<evidence type="ECO:0000313" key="14">
    <source>
        <dbReference type="Proteomes" id="UP000504632"/>
    </source>
</evidence>
<feature type="transmembrane region" description="Helical" evidence="12">
    <location>
        <begin position="114"/>
        <end position="132"/>
    </location>
</feature>
<dbReference type="GO" id="GO:0001594">
    <property type="term" value="F:trace-amine receptor activity"/>
    <property type="evidence" value="ECO:0007669"/>
    <property type="project" value="InterPro"/>
</dbReference>
<evidence type="ECO:0000256" key="8">
    <source>
        <dbReference type="ARBA" id="ARBA00023170"/>
    </source>
</evidence>
<dbReference type="PANTHER" id="PTHR24249:SF220">
    <property type="entry name" value="TRACE AMINE-ASSOCIATED RECEPTOR 4"/>
    <property type="match status" value="1"/>
</dbReference>
<keyword evidence="7" id="KW-1015">Disulfide bond</keyword>
<reference evidence="15" key="1">
    <citation type="submission" date="2025-08" db="UniProtKB">
        <authorList>
            <consortium name="RefSeq"/>
        </authorList>
    </citation>
    <scope>IDENTIFICATION</scope>
</reference>
<dbReference type="InterPro" id="IPR017452">
    <property type="entry name" value="GPCR_Rhodpsn_7TM"/>
</dbReference>
<dbReference type="Pfam" id="PF00001">
    <property type="entry name" value="7tm_1"/>
    <property type="match status" value="1"/>
</dbReference>
<feature type="transmembrane region" description="Helical" evidence="12">
    <location>
        <begin position="73"/>
        <end position="94"/>
    </location>
</feature>
<dbReference type="FunCoup" id="A0A6J2W3J1">
    <property type="interactions" value="12"/>
</dbReference>
<keyword evidence="9" id="KW-0325">Glycoprotein</keyword>
<feature type="transmembrane region" description="Helical" evidence="12">
    <location>
        <begin position="204"/>
        <end position="229"/>
    </location>
</feature>
<keyword evidence="8 11" id="KW-0675">Receptor</keyword>
<evidence type="ECO:0000256" key="11">
    <source>
        <dbReference type="RuleBase" id="RU000688"/>
    </source>
</evidence>
<evidence type="ECO:0000256" key="6">
    <source>
        <dbReference type="ARBA" id="ARBA00023136"/>
    </source>
</evidence>
<dbReference type="Gene3D" id="1.20.1070.10">
    <property type="entry name" value="Rhodopsin 7-helix transmembrane proteins"/>
    <property type="match status" value="1"/>
</dbReference>
<dbReference type="OrthoDB" id="5959645at2759"/>
<keyword evidence="4 12" id="KW-1133">Transmembrane helix</keyword>
<organism evidence="14 15">
    <name type="scientific">Chanos chanos</name>
    <name type="common">Milkfish</name>
    <name type="synonym">Mugil chanos</name>
    <dbReference type="NCBI Taxonomy" id="29144"/>
    <lineage>
        <taxon>Eukaryota</taxon>
        <taxon>Metazoa</taxon>
        <taxon>Chordata</taxon>
        <taxon>Craniata</taxon>
        <taxon>Vertebrata</taxon>
        <taxon>Euteleostomi</taxon>
        <taxon>Actinopterygii</taxon>
        <taxon>Neopterygii</taxon>
        <taxon>Teleostei</taxon>
        <taxon>Ostariophysi</taxon>
        <taxon>Gonorynchiformes</taxon>
        <taxon>Chanidae</taxon>
        <taxon>Chanos</taxon>
    </lineage>
</organism>
<evidence type="ECO:0000256" key="10">
    <source>
        <dbReference type="ARBA" id="ARBA00023224"/>
    </source>
</evidence>
<sequence length="346" mass="39239">MEHTGLNQTDDGETVLLCYPHLQGSCPRLNRLPVVQLTMYFFISTMILMTVCGNLLVIISISHFRQLHGPTNFIILSLALVDCCLGCFVMPFTMVKTVEGCWYFGQFFCQFHSSLDMMLCTTSILHLCLISIDRYFAICEPLQYRTKITTFKVTVLVVIMWLFSFAFSFGLMFSGANSVGFEEFILLNACAGSCLLLFNTEWGIIAPLVSFFIPGCVMSCLYIKIFHVARTHAKVMSKRLATVTCSELKNQASEQRERKAAKTLAVVMGVFLICWTSFFLILVIDPFVNFSTPVEVFDTFFWIGYFNSTCNPIIYAFFYPHFRKAFKIIIAKTCGINTAKNITLSL</sequence>
<gene>
    <name evidence="15" type="primary">LOC115819347</name>
</gene>
<feature type="transmembrane region" description="Helical" evidence="12">
    <location>
        <begin position="300"/>
        <end position="318"/>
    </location>
</feature>
<comment type="subcellular location">
    <subcellularLocation>
        <location evidence="1">Cell membrane</location>
        <topology evidence="1">Multi-pass membrane protein</topology>
    </subcellularLocation>
</comment>
<keyword evidence="6 12" id="KW-0472">Membrane</keyword>
<feature type="transmembrane region" description="Helical" evidence="12">
    <location>
        <begin position="264"/>
        <end position="288"/>
    </location>
</feature>
<name>A0A6J2W3J1_CHACN</name>
<dbReference type="GO" id="GO:0005886">
    <property type="term" value="C:plasma membrane"/>
    <property type="evidence" value="ECO:0007669"/>
    <property type="project" value="UniProtKB-SubCell"/>
</dbReference>
<dbReference type="PROSITE" id="PS00237">
    <property type="entry name" value="G_PROTEIN_RECEP_F1_1"/>
    <property type="match status" value="1"/>
</dbReference>
<dbReference type="InterPro" id="IPR000276">
    <property type="entry name" value="GPCR_Rhodpsn"/>
</dbReference>
<evidence type="ECO:0000256" key="12">
    <source>
        <dbReference type="SAM" id="Phobius"/>
    </source>
</evidence>
<dbReference type="SMART" id="SM01381">
    <property type="entry name" value="7TM_GPCR_Srsx"/>
    <property type="match status" value="1"/>
</dbReference>
<feature type="transmembrane region" description="Helical" evidence="12">
    <location>
        <begin position="153"/>
        <end position="173"/>
    </location>
</feature>
<keyword evidence="3 11" id="KW-0812">Transmembrane</keyword>
<dbReference type="InterPro" id="IPR050569">
    <property type="entry name" value="TAAR"/>
</dbReference>
<dbReference type="PANTHER" id="PTHR24249">
    <property type="entry name" value="HISTAMINE RECEPTOR-RELATED G-PROTEIN COUPLED RECEPTOR"/>
    <property type="match status" value="1"/>
</dbReference>
<dbReference type="GeneID" id="115819347"/>
<dbReference type="FunFam" id="1.20.1070.10:FF:000030">
    <property type="entry name" value="trace amine-associated receptor 1"/>
    <property type="match status" value="1"/>
</dbReference>
<feature type="transmembrane region" description="Helical" evidence="12">
    <location>
        <begin position="39"/>
        <end position="61"/>
    </location>
</feature>
<accession>A0A6J2W3J1</accession>
<dbReference type="Proteomes" id="UP000504632">
    <property type="component" value="Chromosome 8"/>
</dbReference>
<keyword evidence="5 11" id="KW-0297">G-protein coupled receptor</keyword>
<keyword evidence="10 11" id="KW-0807">Transducer</keyword>
<dbReference type="AlphaFoldDB" id="A0A6J2W3J1"/>
<comment type="similarity">
    <text evidence="11">Belongs to the G-protein coupled receptor 1 family.</text>
</comment>
<evidence type="ECO:0000256" key="5">
    <source>
        <dbReference type="ARBA" id="ARBA00023040"/>
    </source>
</evidence>
<evidence type="ECO:0000256" key="9">
    <source>
        <dbReference type="ARBA" id="ARBA00023180"/>
    </source>
</evidence>
<feature type="domain" description="G-protein coupled receptors family 1 profile" evidence="13">
    <location>
        <begin position="53"/>
        <end position="315"/>
    </location>
</feature>
<evidence type="ECO:0000256" key="7">
    <source>
        <dbReference type="ARBA" id="ARBA00023157"/>
    </source>
</evidence>
<dbReference type="PROSITE" id="PS50262">
    <property type="entry name" value="G_PROTEIN_RECEP_F1_2"/>
    <property type="match status" value="1"/>
</dbReference>
<dbReference type="InterPro" id="IPR009132">
    <property type="entry name" value="TAAR_fam"/>
</dbReference>
<evidence type="ECO:0000313" key="15">
    <source>
        <dbReference type="RefSeq" id="XP_030638772.1"/>
    </source>
</evidence>
<evidence type="ECO:0000256" key="2">
    <source>
        <dbReference type="ARBA" id="ARBA00022475"/>
    </source>
</evidence>
<evidence type="ECO:0000256" key="4">
    <source>
        <dbReference type="ARBA" id="ARBA00022989"/>
    </source>
</evidence>
<dbReference type="SUPFAM" id="SSF81321">
    <property type="entry name" value="Family A G protein-coupled receptor-like"/>
    <property type="match status" value="1"/>
</dbReference>
<evidence type="ECO:0000256" key="1">
    <source>
        <dbReference type="ARBA" id="ARBA00004651"/>
    </source>
</evidence>
<keyword evidence="2" id="KW-1003">Cell membrane</keyword>
<dbReference type="PRINTS" id="PR00237">
    <property type="entry name" value="GPCRRHODOPSN"/>
</dbReference>
<proteinExistence type="inferred from homology"/>
<evidence type="ECO:0000256" key="3">
    <source>
        <dbReference type="ARBA" id="ARBA00022692"/>
    </source>
</evidence>
<dbReference type="RefSeq" id="XP_030638772.1">
    <property type="nucleotide sequence ID" value="XM_030782912.1"/>
</dbReference>
<protein>
    <submittedName>
        <fullName evidence="15">Trace amine-associated receptor 4-like</fullName>
    </submittedName>
</protein>
<dbReference type="InParanoid" id="A0A6J2W3J1"/>
<dbReference type="PRINTS" id="PR01830">
    <property type="entry name" value="TRACEAMINER"/>
</dbReference>